<dbReference type="Pfam" id="PF01189">
    <property type="entry name" value="Methyltr_RsmB-F"/>
    <property type="match status" value="1"/>
</dbReference>
<dbReference type="InterPro" id="IPR018314">
    <property type="entry name" value="RsmB/NOL1/NOP2-like_CS"/>
</dbReference>
<keyword evidence="4 6" id="KW-0949">S-adenosyl-L-methionine</keyword>
<dbReference type="GO" id="GO:0003723">
    <property type="term" value="F:RNA binding"/>
    <property type="evidence" value="ECO:0007669"/>
    <property type="project" value="UniProtKB-UniRule"/>
</dbReference>
<comment type="caution">
    <text evidence="8">The sequence shown here is derived from an EMBL/GenBank/DDBJ whole genome shotgun (WGS) entry which is preliminary data.</text>
</comment>
<dbReference type="PANTHER" id="PTHR22807:SF61">
    <property type="entry name" value="NOL1_NOP2_SUN FAMILY PROTEIN _ ANTITERMINATION NUSB DOMAIN-CONTAINING PROTEIN"/>
    <property type="match status" value="1"/>
</dbReference>
<dbReference type="Proteomes" id="UP000705379">
    <property type="component" value="Unassembled WGS sequence"/>
</dbReference>
<dbReference type="PROSITE" id="PS51686">
    <property type="entry name" value="SAM_MT_RSMB_NOP"/>
    <property type="match status" value="1"/>
</dbReference>
<dbReference type="Pfam" id="PF01029">
    <property type="entry name" value="NusB"/>
    <property type="match status" value="1"/>
</dbReference>
<dbReference type="InterPro" id="IPR029063">
    <property type="entry name" value="SAM-dependent_MTases_sf"/>
</dbReference>
<keyword evidence="5 6" id="KW-0694">RNA-binding</keyword>
<feature type="domain" description="SAM-dependent MTase RsmB/NOP-type" evidence="7">
    <location>
        <begin position="198"/>
        <end position="482"/>
    </location>
</feature>
<dbReference type="InterPro" id="IPR035926">
    <property type="entry name" value="NusB-like_sf"/>
</dbReference>
<proteinExistence type="inferred from homology"/>
<dbReference type="RefSeq" id="WP_213217179.1">
    <property type="nucleotide sequence ID" value="NZ_QTKU01000004.1"/>
</dbReference>
<dbReference type="AlphaFoldDB" id="A0A944GU02"/>
<feature type="binding site" evidence="6">
    <location>
        <position position="341"/>
    </location>
    <ligand>
        <name>S-adenosyl-L-methionine</name>
        <dbReference type="ChEBI" id="CHEBI:59789"/>
    </ligand>
</feature>
<dbReference type="CDD" id="cd02440">
    <property type="entry name" value="AdoMet_MTases"/>
    <property type="match status" value="1"/>
</dbReference>
<dbReference type="GO" id="GO:0006355">
    <property type="term" value="P:regulation of DNA-templated transcription"/>
    <property type="evidence" value="ECO:0007669"/>
    <property type="project" value="InterPro"/>
</dbReference>
<dbReference type="EMBL" id="QTKU01000004">
    <property type="protein sequence ID" value="MBS8261832.1"/>
    <property type="molecule type" value="Genomic_DNA"/>
</dbReference>
<dbReference type="GO" id="GO:0008173">
    <property type="term" value="F:RNA methyltransferase activity"/>
    <property type="evidence" value="ECO:0007669"/>
    <property type="project" value="InterPro"/>
</dbReference>
<name>A0A944GU02_9HYPH</name>
<evidence type="ECO:0000256" key="5">
    <source>
        <dbReference type="ARBA" id="ARBA00022884"/>
    </source>
</evidence>
<evidence type="ECO:0000313" key="8">
    <source>
        <dbReference type="EMBL" id="MBS8261832.1"/>
    </source>
</evidence>
<dbReference type="SUPFAM" id="SSF53335">
    <property type="entry name" value="S-adenosyl-L-methionine-dependent methyltransferases"/>
    <property type="match status" value="1"/>
</dbReference>
<dbReference type="InterPro" id="IPR023267">
    <property type="entry name" value="RCMT"/>
</dbReference>
<dbReference type="GO" id="GO:0001510">
    <property type="term" value="P:RNA methylation"/>
    <property type="evidence" value="ECO:0007669"/>
    <property type="project" value="InterPro"/>
</dbReference>
<comment type="similarity">
    <text evidence="1 6">Belongs to the class I-like SAM-binding methyltransferase superfamily. RsmB/NOP family.</text>
</comment>
<dbReference type="InterPro" id="IPR049560">
    <property type="entry name" value="MeTrfase_RsmB-F_NOP2_cat"/>
</dbReference>
<dbReference type="InterPro" id="IPR006027">
    <property type="entry name" value="NusB_RsmB_TIM44"/>
</dbReference>
<evidence type="ECO:0000256" key="4">
    <source>
        <dbReference type="ARBA" id="ARBA00022691"/>
    </source>
</evidence>
<gene>
    <name evidence="8" type="ORF">DYI23_16510</name>
</gene>
<dbReference type="PANTHER" id="PTHR22807">
    <property type="entry name" value="NOP2 YEAST -RELATED NOL1/NOP2/FMU SUN DOMAIN-CONTAINING"/>
    <property type="match status" value="1"/>
</dbReference>
<dbReference type="InterPro" id="IPR001678">
    <property type="entry name" value="MeTrfase_RsmB-F_NOP2_dom"/>
</dbReference>
<feature type="active site" description="Nucleophile" evidence="6">
    <location>
        <position position="410"/>
    </location>
</feature>
<organism evidence="8 9">
    <name type="scientific">Roseibium polysiphoniae</name>
    <dbReference type="NCBI Taxonomy" id="2571221"/>
    <lineage>
        <taxon>Bacteria</taxon>
        <taxon>Pseudomonadati</taxon>
        <taxon>Pseudomonadota</taxon>
        <taxon>Alphaproteobacteria</taxon>
        <taxon>Hyphomicrobiales</taxon>
        <taxon>Stappiaceae</taxon>
        <taxon>Roseibium</taxon>
    </lineage>
</organism>
<evidence type="ECO:0000259" key="7">
    <source>
        <dbReference type="PROSITE" id="PS51686"/>
    </source>
</evidence>
<dbReference type="PRINTS" id="PR02008">
    <property type="entry name" value="RCMTFAMILY"/>
</dbReference>
<evidence type="ECO:0000256" key="6">
    <source>
        <dbReference type="PROSITE-ProRule" id="PRU01023"/>
    </source>
</evidence>
<dbReference type="PROSITE" id="PS01153">
    <property type="entry name" value="NOL1_NOP2_SUN"/>
    <property type="match status" value="1"/>
</dbReference>
<sequence>MQTLRRDRETDPGAHFFFNRLRVPLSNLTDPNKRVKPSDFAGKPQTPGFAARKIAADLLGNVVHKRRPLDNELDLNSGHSGFRELAFNDRALVRAILGVCLRHRGEIAEIIDRLLDRPIPEKSGRVLDILHVGIAQMLFMEVPDRAAVSLAVENASADRRARPYKGLVNGVLRRLGREREALTSDLDRAALNTPEWLLESWTQSYSADTAKAIATAHQSEAALDLTIKDGSSEAWAEKLGGTVVGAGSVRLVKKGAVDKLEGFEEGAWWVQDAAAALPAKLLGDLNGKRVADLCAAPGGKTAQLAAAGAEVTAVDISKGRLKRVSENLSRLKLSSEIVTSDIREWEPEAPFDAILLDAPCSATGTIRRHPDVPWLKQLYDVETLSKIQGELLRRVIGWLKPGGVLVYCTCSLEKAEGEDQIASVLAEADGIELIPVTADEIGGLAASVTEEGYLRTLPCQSVTKAGDETGLDGFFAARIKRL</sequence>
<keyword evidence="3 6" id="KW-0808">Transferase</keyword>
<feature type="binding site" evidence="6">
    <location>
        <position position="357"/>
    </location>
    <ligand>
        <name>S-adenosyl-L-methionine</name>
        <dbReference type="ChEBI" id="CHEBI:59789"/>
    </ligand>
</feature>
<feature type="binding site" evidence="6">
    <location>
        <begin position="294"/>
        <end position="300"/>
    </location>
    <ligand>
        <name>S-adenosyl-L-methionine</name>
        <dbReference type="ChEBI" id="CHEBI:59789"/>
    </ligand>
</feature>
<protein>
    <submittedName>
        <fullName evidence="8">Methyltransferase domain-containing protein</fullName>
    </submittedName>
</protein>
<reference evidence="8" key="1">
    <citation type="submission" date="2018-08" db="EMBL/GenBank/DDBJ databases">
        <authorList>
            <person name="Jin W."/>
            <person name="Wang H."/>
            <person name="Yang Y."/>
            <person name="Li M."/>
            <person name="Liu J."/>
        </authorList>
    </citation>
    <scope>NUCLEOTIDE SEQUENCE</scope>
    <source>
        <strain evidence="8">AESS21</strain>
    </source>
</reference>
<evidence type="ECO:0000256" key="1">
    <source>
        <dbReference type="ARBA" id="ARBA00007494"/>
    </source>
</evidence>
<keyword evidence="2 6" id="KW-0489">Methyltransferase</keyword>
<dbReference type="Gene3D" id="3.40.50.150">
    <property type="entry name" value="Vaccinia Virus protein VP39"/>
    <property type="match status" value="1"/>
</dbReference>
<evidence type="ECO:0000256" key="3">
    <source>
        <dbReference type="ARBA" id="ARBA00022679"/>
    </source>
</evidence>
<dbReference type="Gene3D" id="1.10.940.10">
    <property type="entry name" value="NusB-like"/>
    <property type="match status" value="1"/>
</dbReference>
<accession>A0A944GU02</accession>
<dbReference type="FunFam" id="3.40.50.150:FF:000257">
    <property type="entry name" value="16S rRNA methyltransferase"/>
    <property type="match status" value="1"/>
</dbReference>
<dbReference type="SUPFAM" id="SSF48013">
    <property type="entry name" value="NusB-like"/>
    <property type="match status" value="1"/>
</dbReference>
<evidence type="ECO:0000313" key="9">
    <source>
        <dbReference type="Proteomes" id="UP000705379"/>
    </source>
</evidence>
<reference evidence="8" key="2">
    <citation type="journal article" date="2021" name="Microorganisms">
        <title>Bacterial Dimethylsulfoniopropionate Biosynthesis in the East China Sea.</title>
        <authorList>
            <person name="Liu J."/>
            <person name="Zhang Y."/>
            <person name="Liu J."/>
            <person name="Zhong H."/>
            <person name="Williams B.T."/>
            <person name="Zheng Y."/>
            <person name="Curson A.R.J."/>
            <person name="Sun C."/>
            <person name="Sun H."/>
            <person name="Song D."/>
            <person name="Wagner Mackenzie B."/>
            <person name="Bermejo Martinez A."/>
            <person name="Todd J.D."/>
            <person name="Zhang X.H."/>
        </authorList>
    </citation>
    <scope>NUCLEOTIDE SEQUENCE</scope>
    <source>
        <strain evidence="8">AESS21</strain>
    </source>
</reference>
<feature type="binding site" evidence="6">
    <location>
        <position position="315"/>
    </location>
    <ligand>
        <name>S-adenosyl-L-methionine</name>
        <dbReference type="ChEBI" id="CHEBI:59789"/>
    </ligand>
</feature>
<evidence type="ECO:0000256" key="2">
    <source>
        <dbReference type="ARBA" id="ARBA00022603"/>
    </source>
</evidence>